<evidence type="ECO:0000256" key="1">
    <source>
        <dbReference type="ARBA" id="ARBA00004123"/>
    </source>
</evidence>
<sequence length="1139" mass="127321">MPKCWKVEEIEGLKQFPPMEVRRARVTKQDARRTKSITTARKSIYIDETHPSSFKLEIFIRNLNKSQAVTFDKLGILDYHEVINFNLTTQSESATDVVVLRGWYTKLTVCLYGFFTNIQEVPPTMPTVEPQEKLVEVRTGPVNTPEEAVEVRKDTESSTVEVRTDERAKKDDNTKSPAKPAAASEQTEQKETTPKGEKEQDEKDEDDEAPKGSPEPVDDLFEPLTPDKSPTDLFMSDEEDLEQDGYEAILSDEEIMDDEHPYDDTDVLDFQLYAEDTWMSVSVSFNPYQCDLSKLTSFPSVDSGQEPLEIDSVEEMKKLLEQYSSEGKTSKSVELLNSISDSPVIPMLCNSGQHEELLHTLVELVLNAIDLDEARNFPIAANIRRLKFGMKLASRLSENGAKTCGMLVNLNVQEKLNDLLIAEHMSSSVKLVALQALHSSVEYPLGMEHFIGWDRHGEASKTDTKTGYEKLVDLLASEQAVRVVTAGTSLVHRAHIFEMLGNLQKVVDIIIKSTNHVMATRKEVTQANVEDQDNVEMDDENSAIDLQDLVNAEHVEIIIGCLEEVHKVLINAYELLVQPHAQAFPTSVKITAANNEPKNPFPMLYRMFTDRKLLESILVLFSCPVGFLPPVFTAIRDIFFYVLQTQEGLLFLSSDPECTNEIIRILAQTETDFHYSEAPSLQDFLRDSSAADHCTPQHLGLLLIYHLQTLQAIDQLKSSHSSDLSGVDLDGADILSTLHSLYSMTFTALGKAAVTSVLGMSSNLECLLPFVEQADKLSSDSKDSKSKKSVSSRYASVLILLTIQGLENVEILDRFGERMWNIGQDKESTLGLAQLSHWLSPVKDVNFEVKAIPDLVGFVKSKVDELNNQNVACGILTAVRVIRYLTVPTASSLEGGQKDLTYNVACIQLFSANAMDVFIKLTQKINEFLQRPWLQGQPFTSGHCYYVVSIVLPLLACVNRLLAELLSTSVYQFKDTRLLTELMALYSVMCSVSGSLSSIAQKIQNEIVDVLMAFTRPVLQTTDTEEAINNSVWLLMLKELLQCTMSRPQFFLGGLSLLSELLPIPLPINTLEDLPEDEVEKLIKHRLLWSAHLNPLTSTIQGMLKDLSGSCCHSLQLVLRRVCCQLADISASMALTVVR</sequence>
<dbReference type="GO" id="GO:0006397">
    <property type="term" value="P:mRNA processing"/>
    <property type="evidence" value="ECO:0007669"/>
    <property type="project" value="UniProtKB-KW"/>
</dbReference>
<name>A0A6S7GWE2_PARCT</name>
<dbReference type="GO" id="GO:0036396">
    <property type="term" value="C:RNA N6-methyladenosine methyltransferase complex"/>
    <property type="evidence" value="ECO:0007669"/>
    <property type="project" value="TreeGrafter"/>
</dbReference>
<feature type="compositionally biased region" description="Basic and acidic residues" evidence="6">
    <location>
        <begin position="149"/>
        <end position="174"/>
    </location>
</feature>
<dbReference type="AlphaFoldDB" id="A0A6S7GWE2"/>
<dbReference type="EMBL" id="CACRXK020003162">
    <property type="protein sequence ID" value="CAB3997684.1"/>
    <property type="molecule type" value="Genomic_DNA"/>
</dbReference>
<proteinExistence type="inferred from homology"/>
<dbReference type="Pfam" id="PF15912">
    <property type="entry name" value="VIR_N"/>
    <property type="match status" value="1"/>
</dbReference>
<dbReference type="GO" id="GO:0005634">
    <property type="term" value="C:nucleus"/>
    <property type="evidence" value="ECO:0007669"/>
    <property type="project" value="UniProtKB-SubCell"/>
</dbReference>
<evidence type="ECO:0000259" key="7">
    <source>
        <dbReference type="Pfam" id="PF15912"/>
    </source>
</evidence>
<dbReference type="InterPro" id="IPR026736">
    <property type="entry name" value="Virilizer"/>
</dbReference>
<dbReference type="GO" id="GO:0008380">
    <property type="term" value="P:RNA splicing"/>
    <property type="evidence" value="ECO:0007669"/>
    <property type="project" value="UniProtKB-KW"/>
</dbReference>
<evidence type="ECO:0000256" key="2">
    <source>
        <dbReference type="ARBA" id="ARBA00008371"/>
    </source>
</evidence>
<comment type="similarity">
    <text evidence="2">Belongs to the vir family.</text>
</comment>
<feature type="compositionally biased region" description="Basic and acidic residues" evidence="6">
    <location>
        <begin position="187"/>
        <end position="201"/>
    </location>
</feature>
<evidence type="ECO:0000313" key="9">
    <source>
        <dbReference type="Proteomes" id="UP001152795"/>
    </source>
</evidence>
<accession>A0A6S7GWE2</accession>
<dbReference type="InterPro" id="IPR031801">
    <property type="entry name" value="VIR_N"/>
</dbReference>
<reference evidence="8" key="1">
    <citation type="submission" date="2020-04" db="EMBL/GenBank/DDBJ databases">
        <authorList>
            <person name="Alioto T."/>
            <person name="Alioto T."/>
            <person name="Gomez Garrido J."/>
        </authorList>
    </citation>
    <scope>NUCLEOTIDE SEQUENCE</scope>
    <source>
        <strain evidence="8">A484AB</strain>
    </source>
</reference>
<dbReference type="PANTHER" id="PTHR23185:SF0">
    <property type="entry name" value="PROTEIN VIRILIZER HOMOLOG"/>
    <property type="match status" value="1"/>
</dbReference>
<feature type="region of interest" description="Disordered" evidence="6">
    <location>
        <begin position="135"/>
        <end position="234"/>
    </location>
</feature>
<evidence type="ECO:0000256" key="5">
    <source>
        <dbReference type="ARBA" id="ARBA00023242"/>
    </source>
</evidence>
<evidence type="ECO:0000256" key="6">
    <source>
        <dbReference type="SAM" id="MobiDB-lite"/>
    </source>
</evidence>
<dbReference type="Proteomes" id="UP001152795">
    <property type="component" value="Unassembled WGS sequence"/>
</dbReference>
<protein>
    <recommendedName>
        <fullName evidence="7">Virilizer N-terminal domain-containing protein</fullName>
    </recommendedName>
</protein>
<keyword evidence="4" id="KW-0508">mRNA splicing</keyword>
<evidence type="ECO:0000256" key="3">
    <source>
        <dbReference type="ARBA" id="ARBA00022664"/>
    </source>
</evidence>
<feature type="domain" description="Virilizer N-terminal" evidence="7">
    <location>
        <begin position="46"/>
        <end position="215"/>
    </location>
</feature>
<dbReference type="PANTHER" id="PTHR23185">
    <property type="entry name" value="PROTEIN VIRILIZER HOMOLOG"/>
    <property type="match status" value="1"/>
</dbReference>
<dbReference type="GO" id="GO:0003723">
    <property type="term" value="F:RNA binding"/>
    <property type="evidence" value="ECO:0007669"/>
    <property type="project" value="TreeGrafter"/>
</dbReference>
<gene>
    <name evidence="8" type="ORF">PACLA_8A087931</name>
</gene>
<keyword evidence="9" id="KW-1185">Reference proteome</keyword>
<keyword evidence="3" id="KW-0507">mRNA processing</keyword>
<comment type="subcellular location">
    <subcellularLocation>
        <location evidence="1">Nucleus</location>
    </subcellularLocation>
</comment>
<evidence type="ECO:0000256" key="4">
    <source>
        <dbReference type="ARBA" id="ARBA00023187"/>
    </source>
</evidence>
<dbReference type="OrthoDB" id="2011702at2759"/>
<organism evidence="8 9">
    <name type="scientific">Paramuricea clavata</name>
    <name type="common">Red gorgonian</name>
    <name type="synonym">Violescent sea-whip</name>
    <dbReference type="NCBI Taxonomy" id="317549"/>
    <lineage>
        <taxon>Eukaryota</taxon>
        <taxon>Metazoa</taxon>
        <taxon>Cnidaria</taxon>
        <taxon>Anthozoa</taxon>
        <taxon>Octocorallia</taxon>
        <taxon>Malacalcyonacea</taxon>
        <taxon>Plexauridae</taxon>
        <taxon>Paramuricea</taxon>
    </lineage>
</organism>
<evidence type="ECO:0000313" key="8">
    <source>
        <dbReference type="EMBL" id="CAB3997684.1"/>
    </source>
</evidence>
<comment type="caution">
    <text evidence="8">The sequence shown here is derived from an EMBL/GenBank/DDBJ whole genome shotgun (WGS) entry which is preliminary data.</text>
</comment>
<keyword evidence="5" id="KW-0539">Nucleus</keyword>